<comment type="catalytic activity">
    <reaction evidence="1">
        <text>alpha-D-glucose 1-phosphate = alpha-D-glucose 6-phosphate</text>
        <dbReference type="Rhea" id="RHEA:23536"/>
        <dbReference type="ChEBI" id="CHEBI:58225"/>
        <dbReference type="ChEBI" id="CHEBI:58601"/>
        <dbReference type="EC" id="5.4.2.2"/>
    </reaction>
</comment>
<dbReference type="GO" id="GO:0005975">
    <property type="term" value="P:carbohydrate metabolic process"/>
    <property type="evidence" value="ECO:0007669"/>
    <property type="project" value="InterPro"/>
</dbReference>
<dbReference type="EMBL" id="OBMR01000005">
    <property type="protein sequence ID" value="SOC01204.1"/>
    <property type="molecule type" value="Genomic_DNA"/>
</dbReference>
<evidence type="ECO:0000256" key="6">
    <source>
        <dbReference type="ARBA" id="ARBA00022723"/>
    </source>
</evidence>
<dbReference type="Proteomes" id="UP000219563">
    <property type="component" value="Unassembled WGS sequence"/>
</dbReference>
<dbReference type="GO" id="GO:0000287">
    <property type="term" value="F:magnesium ion binding"/>
    <property type="evidence" value="ECO:0007669"/>
    <property type="project" value="InterPro"/>
</dbReference>
<dbReference type="Pfam" id="PF02879">
    <property type="entry name" value="PGM_PMM_II"/>
    <property type="match status" value="1"/>
</dbReference>
<dbReference type="Pfam" id="PF02880">
    <property type="entry name" value="PGM_PMM_III"/>
    <property type="match status" value="1"/>
</dbReference>
<dbReference type="InterPro" id="IPR016055">
    <property type="entry name" value="A-D-PHexomutase_a/b/a-I/II/III"/>
</dbReference>
<protein>
    <recommendedName>
        <fullName evidence="4">phosphoglucomutase (alpha-D-glucose-1,6-bisphosphate-dependent)</fullName>
        <ecNumber evidence="4">5.4.2.2</ecNumber>
    </recommendedName>
</protein>
<dbReference type="GO" id="GO:0008973">
    <property type="term" value="F:phosphopentomutase activity"/>
    <property type="evidence" value="ECO:0007669"/>
    <property type="project" value="TreeGrafter"/>
</dbReference>
<dbReference type="InterPro" id="IPR016066">
    <property type="entry name" value="A-D-PHexomutase_CS"/>
</dbReference>
<organism evidence="14 15">
    <name type="scientific">Pseudobutyrivibrio ruminis DSM 9787</name>
    <dbReference type="NCBI Taxonomy" id="1123011"/>
    <lineage>
        <taxon>Bacteria</taxon>
        <taxon>Bacillati</taxon>
        <taxon>Bacillota</taxon>
        <taxon>Clostridia</taxon>
        <taxon>Lachnospirales</taxon>
        <taxon>Lachnospiraceae</taxon>
        <taxon>Pseudobutyrivibrio</taxon>
    </lineage>
</organism>
<evidence type="ECO:0000256" key="4">
    <source>
        <dbReference type="ARBA" id="ARBA00012728"/>
    </source>
</evidence>
<dbReference type="Pfam" id="PF00408">
    <property type="entry name" value="PGM_PMM_IV"/>
    <property type="match status" value="1"/>
</dbReference>
<sequence>MDYKARYNEWLEKLSDTDPLKSELQGIAGDEKEIEDRFYQDLSFGTAGLRGKVGAGTNRMNFFTVGKATQGVADFIISKGKEACEKGVVIAHDPRHFSKEFSQLAAGIFAANGIKVYVFPDLRPTPELAFMIRRLGTVSGINITASHNPREYNGYKAYWDDGCQVSSEIADGMTECINAVDIWTGIKKSDFEQGVKDGKIIVLGAEYDREYLDKIEALAIHEGDELDLSIPLVYTPLNGCGSIPFRQMLNDRGFSNWTIVPEQENPDPNFTTVGYPNPEDPKAFKLSEEYGRKFGAELLMATDPDADRFAIEIRDSEGNYVPLNGNQTGYLLVNYVLEGHKDAGTLPAKGAMVKSIVTSTLSTIMAKAYGVEMFETLTGFKNICGKIPYLHENGYKYLFGYEESVGYAICEDIRDKDGISAGMMVAEAAAYYRKQGKTLWDVLQEIYAKYGYFAEDEPNIILEGIPGAQRIQRMMKWFRENLPTEVAGSKVEKVIDYINGYEDIPPQNAIRLFLDNGSWFAIRPSGTEPKIKFYFYSNQDSRENALKVNGQIKDEIFALINSVE</sequence>
<dbReference type="RefSeq" id="WP_097076093.1">
    <property type="nucleotide sequence ID" value="NZ_OBMR01000005.1"/>
</dbReference>
<dbReference type="Gene3D" id="3.40.120.10">
    <property type="entry name" value="Alpha-D-Glucose-1,6-Bisphosphate, subunit A, domain 3"/>
    <property type="match status" value="3"/>
</dbReference>
<feature type="domain" description="Alpha-D-phosphohexomutase alpha/beta/alpha" evidence="13">
    <location>
        <begin position="324"/>
        <end position="450"/>
    </location>
</feature>
<dbReference type="GO" id="GO:0006166">
    <property type="term" value="P:purine ribonucleoside salvage"/>
    <property type="evidence" value="ECO:0007669"/>
    <property type="project" value="TreeGrafter"/>
</dbReference>
<keyword evidence="5" id="KW-0597">Phosphoprotein</keyword>
<feature type="domain" description="Alpha-D-phosphohexomutase alpha/beta/alpha" evidence="11">
    <location>
        <begin position="43"/>
        <end position="179"/>
    </location>
</feature>
<keyword evidence="7 9" id="KW-0460">Magnesium</keyword>
<feature type="domain" description="Alpha-D-phosphohexomutase alpha/beta/alpha" evidence="12">
    <location>
        <begin position="210"/>
        <end position="311"/>
    </location>
</feature>
<accession>A0A285S383</accession>
<dbReference type="InterPro" id="IPR036900">
    <property type="entry name" value="A-D-PHexomutase_C_sf"/>
</dbReference>
<dbReference type="AlphaFoldDB" id="A0A285S383"/>
<evidence type="ECO:0000256" key="2">
    <source>
        <dbReference type="ARBA" id="ARBA00001946"/>
    </source>
</evidence>
<dbReference type="InterPro" id="IPR005846">
    <property type="entry name" value="A-D-PHexomutase_a/b/a-III"/>
</dbReference>
<dbReference type="InterPro" id="IPR005843">
    <property type="entry name" value="A-D-PHexomutase_C"/>
</dbReference>
<proteinExistence type="inferred from homology"/>
<dbReference type="Gene3D" id="3.30.310.50">
    <property type="entry name" value="Alpha-D-phosphohexomutase, C-terminal domain"/>
    <property type="match status" value="1"/>
</dbReference>
<reference evidence="14 15" key="1">
    <citation type="submission" date="2017-08" db="EMBL/GenBank/DDBJ databases">
        <authorList>
            <person name="de Groot N.N."/>
        </authorList>
    </citation>
    <scope>NUCLEOTIDE SEQUENCE [LARGE SCALE GENOMIC DNA]</scope>
    <source>
        <strain evidence="14 15">DSM 9787</strain>
    </source>
</reference>
<evidence type="ECO:0000256" key="8">
    <source>
        <dbReference type="ARBA" id="ARBA00023235"/>
    </source>
</evidence>
<dbReference type="Pfam" id="PF02878">
    <property type="entry name" value="PGM_PMM_I"/>
    <property type="match status" value="1"/>
</dbReference>
<dbReference type="InterPro" id="IPR005844">
    <property type="entry name" value="A-D-PHexomutase_a/b/a-I"/>
</dbReference>
<name>A0A285S383_9FIRM</name>
<keyword evidence="8" id="KW-0413">Isomerase</keyword>
<evidence type="ECO:0000259" key="12">
    <source>
        <dbReference type="Pfam" id="PF02879"/>
    </source>
</evidence>
<dbReference type="PANTHER" id="PTHR45745:SF1">
    <property type="entry name" value="PHOSPHOGLUCOMUTASE 2B-RELATED"/>
    <property type="match status" value="1"/>
</dbReference>
<dbReference type="PROSITE" id="PS00710">
    <property type="entry name" value="PGM_PMM"/>
    <property type="match status" value="1"/>
</dbReference>
<dbReference type="CDD" id="cd05799">
    <property type="entry name" value="PGM2"/>
    <property type="match status" value="1"/>
</dbReference>
<evidence type="ECO:0000313" key="15">
    <source>
        <dbReference type="Proteomes" id="UP000219563"/>
    </source>
</evidence>
<evidence type="ECO:0000259" key="10">
    <source>
        <dbReference type="Pfam" id="PF00408"/>
    </source>
</evidence>
<evidence type="ECO:0000256" key="7">
    <source>
        <dbReference type="ARBA" id="ARBA00022842"/>
    </source>
</evidence>
<evidence type="ECO:0000256" key="9">
    <source>
        <dbReference type="RuleBase" id="RU004326"/>
    </source>
</evidence>
<evidence type="ECO:0000259" key="13">
    <source>
        <dbReference type="Pfam" id="PF02880"/>
    </source>
</evidence>
<comment type="cofactor">
    <cofactor evidence="2">
        <name>Mg(2+)</name>
        <dbReference type="ChEBI" id="CHEBI:18420"/>
    </cofactor>
</comment>
<dbReference type="PANTHER" id="PTHR45745">
    <property type="entry name" value="PHOSPHOMANNOMUTASE 45A"/>
    <property type="match status" value="1"/>
</dbReference>
<evidence type="ECO:0000256" key="1">
    <source>
        <dbReference type="ARBA" id="ARBA00000443"/>
    </source>
</evidence>
<gene>
    <name evidence="14" type="ORF">SAMN02910411_1618</name>
</gene>
<dbReference type="InterPro" id="IPR005845">
    <property type="entry name" value="A-D-PHexomutase_a/b/a-II"/>
</dbReference>
<dbReference type="SUPFAM" id="SSF55957">
    <property type="entry name" value="Phosphoglucomutase, C-terminal domain"/>
    <property type="match status" value="1"/>
</dbReference>
<keyword evidence="6 9" id="KW-0479">Metal-binding</keyword>
<comment type="similarity">
    <text evidence="3 9">Belongs to the phosphohexose mutase family.</text>
</comment>
<dbReference type="GO" id="GO:0004614">
    <property type="term" value="F:phosphoglucomutase activity"/>
    <property type="evidence" value="ECO:0007669"/>
    <property type="project" value="UniProtKB-EC"/>
</dbReference>
<evidence type="ECO:0000313" key="14">
    <source>
        <dbReference type="EMBL" id="SOC01204.1"/>
    </source>
</evidence>
<evidence type="ECO:0000256" key="5">
    <source>
        <dbReference type="ARBA" id="ARBA00022553"/>
    </source>
</evidence>
<feature type="domain" description="Alpha-D-phosphohexomutase C-terminal" evidence="10">
    <location>
        <begin position="497"/>
        <end position="546"/>
    </location>
</feature>
<dbReference type="EC" id="5.4.2.2" evidence="4"/>
<dbReference type="SUPFAM" id="SSF53738">
    <property type="entry name" value="Phosphoglucomutase, first 3 domains"/>
    <property type="match status" value="3"/>
</dbReference>
<evidence type="ECO:0000259" key="11">
    <source>
        <dbReference type="Pfam" id="PF02878"/>
    </source>
</evidence>
<evidence type="ECO:0000256" key="3">
    <source>
        <dbReference type="ARBA" id="ARBA00010231"/>
    </source>
</evidence>